<gene>
    <name evidence="3" type="ORF">AYR66_05955</name>
</gene>
<sequence length="143" mass="15299">MEFAIVVILMMLLVAAVIGFGRAFWYADALTKATRDGARLMSTWPSATIASEGMSAAQDLVVATANAAWISPQLADANVIIECMDATYSVVACTDGTAPVNVRARITGHTFTIAELFPFIGIADALNESTTSFTPHTTMRYML</sequence>
<dbReference type="RefSeq" id="WP_206047016.1">
    <property type="nucleotide sequence ID" value="NZ_LSTO01000001.1"/>
</dbReference>
<dbReference type="AlphaFoldDB" id="A0A254T8W7"/>
<keyword evidence="1" id="KW-0472">Membrane</keyword>
<evidence type="ECO:0000259" key="2">
    <source>
        <dbReference type="Pfam" id="PF07811"/>
    </source>
</evidence>
<dbReference type="Proteomes" id="UP000197535">
    <property type="component" value="Unassembled WGS sequence"/>
</dbReference>
<feature type="transmembrane region" description="Helical" evidence="1">
    <location>
        <begin position="6"/>
        <end position="25"/>
    </location>
</feature>
<proteinExistence type="predicted"/>
<dbReference type="Pfam" id="PF07811">
    <property type="entry name" value="TadE"/>
    <property type="match status" value="1"/>
</dbReference>
<name>A0A254T8W7_9BURK</name>
<comment type="caution">
    <text evidence="3">The sequence shown here is derived from an EMBL/GenBank/DDBJ whole genome shotgun (WGS) entry which is preliminary data.</text>
</comment>
<evidence type="ECO:0000313" key="4">
    <source>
        <dbReference type="Proteomes" id="UP000197535"/>
    </source>
</evidence>
<accession>A0A254T8W7</accession>
<evidence type="ECO:0000313" key="3">
    <source>
        <dbReference type="EMBL" id="OWW19101.1"/>
    </source>
</evidence>
<organism evidence="3 4">
    <name type="scientific">Noviherbaspirillum denitrificans</name>
    <dbReference type="NCBI Taxonomy" id="1968433"/>
    <lineage>
        <taxon>Bacteria</taxon>
        <taxon>Pseudomonadati</taxon>
        <taxon>Pseudomonadota</taxon>
        <taxon>Betaproteobacteria</taxon>
        <taxon>Burkholderiales</taxon>
        <taxon>Oxalobacteraceae</taxon>
        <taxon>Noviherbaspirillum</taxon>
    </lineage>
</organism>
<reference evidence="3 4" key="1">
    <citation type="submission" date="2016-02" db="EMBL/GenBank/DDBJ databases">
        <authorList>
            <person name="Wen L."/>
            <person name="He K."/>
            <person name="Yang H."/>
        </authorList>
    </citation>
    <scope>NUCLEOTIDE SEQUENCE [LARGE SCALE GENOMIC DNA]</scope>
    <source>
        <strain evidence="3 4">TSA40</strain>
    </source>
</reference>
<dbReference type="EMBL" id="LSTO01000001">
    <property type="protein sequence ID" value="OWW19101.1"/>
    <property type="molecule type" value="Genomic_DNA"/>
</dbReference>
<feature type="domain" description="TadE-like" evidence="2">
    <location>
        <begin position="2"/>
        <end position="39"/>
    </location>
</feature>
<evidence type="ECO:0000256" key="1">
    <source>
        <dbReference type="SAM" id="Phobius"/>
    </source>
</evidence>
<keyword evidence="1" id="KW-0812">Transmembrane</keyword>
<protein>
    <recommendedName>
        <fullName evidence="2">TadE-like domain-containing protein</fullName>
    </recommendedName>
</protein>
<keyword evidence="1" id="KW-1133">Transmembrane helix</keyword>
<dbReference type="InterPro" id="IPR012495">
    <property type="entry name" value="TadE-like_dom"/>
</dbReference>
<keyword evidence="4" id="KW-1185">Reference proteome</keyword>